<sequence>MEEEMRANEKYEREQQKLDAMTLNSLAASQYQFHIARSPTDNDWDNQSYYEFAYSLLAYLAVLRVEIPSYVP</sequence>
<name>A0A915MCF5_MELJA</name>
<proteinExistence type="predicted"/>
<protein>
    <submittedName>
        <fullName evidence="2">Uncharacterized protein</fullName>
    </submittedName>
</protein>
<keyword evidence="1" id="KW-1185">Reference proteome</keyword>
<organism evidence="1 2">
    <name type="scientific">Meloidogyne javanica</name>
    <name type="common">Root-knot nematode worm</name>
    <dbReference type="NCBI Taxonomy" id="6303"/>
    <lineage>
        <taxon>Eukaryota</taxon>
        <taxon>Metazoa</taxon>
        <taxon>Ecdysozoa</taxon>
        <taxon>Nematoda</taxon>
        <taxon>Chromadorea</taxon>
        <taxon>Rhabditida</taxon>
        <taxon>Tylenchina</taxon>
        <taxon>Tylenchomorpha</taxon>
        <taxon>Tylenchoidea</taxon>
        <taxon>Meloidogynidae</taxon>
        <taxon>Meloidogyninae</taxon>
        <taxon>Meloidogyne</taxon>
        <taxon>Meloidogyne incognita group</taxon>
    </lineage>
</organism>
<reference evidence="2" key="1">
    <citation type="submission" date="2022-11" db="UniProtKB">
        <authorList>
            <consortium name="WormBaseParasite"/>
        </authorList>
    </citation>
    <scope>IDENTIFICATION</scope>
</reference>
<evidence type="ECO:0000313" key="1">
    <source>
        <dbReference type="Proteomes" id="UP000887561"/>
    </source>
</evidence>
<dbReference type="Proteomes" id="UP000887561">
    <property type="component" value="Unplaced"/>
</dbReference>
<dbReference type="WBParaSite" id="scaffold34599_cov138.g21451">
    <property type="protein sequence ID" value="scaffold34599_cov138.g21451"/>
    <property type="gene ID" value="scaffold34599_cov138.g21451"/>
</dbReference>
<accession>A0A915MCF5</accession>
<evidence type="ECO:0000313" key="2">
    <source>
        <dbReference type="WBParaSite" id="scaffold34599_cov138.g21451"/>
    </source>
</evidence>
<dbReference type="AlphaFoldDB" id="A0A915MCF5"/>